<protein>
    <submittedName>
        <fullName evidence="10">CTK2 protein</fullName>
    </submittedName>
</protein>
<dbReference type="AlphaFoldDB" id="A0A7K7J1A9"/>
<feature type="domain" description="Kinesin motor" evidence="9">
    <location>
        <begin position="3"/>
        <end position="92"/>
    </location>
</feature>
<dbReference type="GO" id="GO:0008017">
    <property type="term" value="F:microtubule binding"/>
    <property type="evidence" value="ECO:0007669"/>
    <property type="project" value="InterPro"/>
</dbReference>
<evidence type="ECO:0000256" key="6">
    <source>
        <dbReference type="ARBA" id="ARBA00023212"/>
    </source>
</evidence>
<dbReference type="Gene3D" id="3.40.850.10">
    <property type="entry name" value="Kinesin motor domain"/>
    <property type="match status" value="1"/>
</dbReference>
<evidence type="ECO:0000256" key="2">
    <source>
        <dbReference type="ARBA" id="ARBA00022701"/>
    </source>
</evidence>
<accession>A0A7K7J1A9</accession>
<feature type="non-terminal residue" evidence="10">
    <location>
        <position position="1"/>
    </location>
</feature>
<keyword evidence="2" id="KW-0493">Microtubule</keyword>
<dbReference type="Proteomes" id="UP000564784">
    <property type="component" value="Unassembled WGS sequence"/>
</dbReference>
<keyword evidence="3" id="KW-0547">Nucleotide-binding</keyword>
<proteinExistence type="inferred from homology"/>
<keyword evidence="6" id="KW-0206">Cytoskeleton</keyword>
<dbReference type="Pfam" id="PF16796">
    <property type="entry name" value="Microtub_bd"/>
    <property type="match status" value="1"/>
</dbReference>
<comment type="caution">
    <text evidence="10">The sequence shown here is derived from an EMBL/GenBank/DDBJ whole genome shotgun (WGS) entry which is preliminary data.</text>
</comment>
<evidence type="ECO:0000256" key="7">
    <source>
        <dbReference type="PROSITE-ProRule" id="PRU00283"/>
    </source>
</evidence>
<feature type="region of interest" description="Disordered" evidence="8">
    <location>
        <begin position="19"/>
        <end position="43"/>
    </location>
</feature>
<dbReference type="PANTHER" id="PTHR47972:SF45">
    <property type="entry name" value="PROTEIN CLARET SEGREGATIONAL"/>
    <property type="match status" value="1"/>
</dbReference>
<dbReference type="InterPro" id="IPR027417">
    <property type="entry name" value="P-loop_NTPase"/>
</dbReference>
<keyword evidence="11" id="KW-1185">Reference proteome</keyword>
<sequence length="92" mass="10842">QGNIRVFCRVRPLLPEEQQRQQGLPHLHFPSEDSHSLLLTRPDDSQLGRERRAELRYNFSFDRVFPPLASQQDIFEEIQLLVQVCDPKSPKF</sequence>
<comment type="similarity">
    <text evidence="7">Belongs to the TRAFAC class myosin-kinesin ATPase superfamily. Kinesin family.</text>
</comment>
<dbReference type="GO" id="GO:0003777">
    <property type="term" value="F:microtubule motor activity"/>
    <property type="evidence" value="ECO:0007669"/>
    <property type="project" value="InterPro"/>
</dbReference>
<dbReference type="OrthoDB" id="3176171at2759"/>
<dbReference type="PANTHER" id="PTHR47972">
    <property type="entry name" value="KINESIN-LIKE PROTEIN KLP-3"/>
    <property type="match status" value="1"/>
</dbReference>
<dbReference type="InterPro" id="IPR001752">
    <property type="entry name" value="Kinesin_motor_dom"/>
</dbReference>
<keyword evidence="4" id="KW-0067">ATP-binding</keyword>
<dbReference type="GO" id="GO:0005524">
    <property type="term" value="F:ATP binding"/>
    <property type="evidence" value="ECO:0007669"/>
    <property type="project" value="UniProtKB-KW"/>
</dbReference>
<evidence type="ECO:0000256" key="3">
    <source>
        <dbReference type="ARBA" id="ARBA00022741"/>
    </source>
</evidence>
<evidence type="ECO:0000256" key="5">
    <source>
        <dbReference type="ARBA" id="ARBA00023175"/>
    </source>
</evidence>
<evidence type="ECO:0000313" key="11">
    <source>
        <dbReference type="Proteomes" id="UP000564784"/>
    </source>
</evidence>
<comment type="caution">
    <text evidence="7">Lacks conserved residue(s) required for the propagation of feature annotation.</text>
</comment>
<keyword evidence="5" id="KW-0505">Motor protein</keyword>
<feature type="non-terminal residue" evidence="10">
    <location>
        <position position="92"/>
    </location>
</feature>
<feature type="compositionally biased region" description="Basic and acidic residues" evidence="8">
    <location>
        <begin position="29"/>
        <end position="43"/>
    </location>
</feature>
<dbReference type="InterPro" id="IPR031852">
    <property type="entry name" value="Vik1/Cik1_MT-bd"/>
</dbReference>
<dbReference type="PROSITE" id="PS50067">
    <property type="entry name" value="KINESIN_MOTOR_2"/>
    <property type="match status" value="1"/>
</dbReference>
<gene>
    <name evidence="10" type="primary">Ctk2</name>
    <name evidence="10" type="ORF">LOXCUR_R01783</name>
</gene>
<evidence type="ECO:0000256" key="4">
    <source>
        <dbReference type="ARBA" id="ARBA00022840"/>
    </source>
</evidence>
<dbReference type="GO" id="GO:0005874">
    <property type="term" value="C:microtubule"/>
    <property type="evidence" value="ECO:0007669"/>
    <property type="project" value="UniProtKB-KW"/>
</dbReference>
<evidence type="ECO:0000259" key="9">
    <source>
        <dbReference type="PROSITE" id="PS50067"/>
    </source>
</evidence>
<reference evidence="10 11" key="1">
    <citation type="submission" date="2019-09" db="EMBL/GenBank/DDBJ databases">
        <title>Bird 10,000 Genomes (B10K) Project - Family phase.</title>
        <authorList>
            <person name="Zhang G."/>
        </authorList>
    </citation>
    <scope>NUCLEOTIDE SEQUENCE [LARGE SCALE GENOMIC DNA]</scope>
    <source>
        <strain evidence="10">OUT-0011</strain>
        <tissue evidence="10">Muscle</tissue>
    </source>
</reference>
<name>A0A7K7J1A9_LOXCU</name>
<evidence type="ECO:0000313" key="10">
    <source>
        <dbReference type="EMBL" id="NWZ00025.1"/>
    </source>
</evidence>
<comment type="subcellular location">
    <subcellularLocation>
        <location evidence="1">Cytoplasm</location>
        <location evidence="1">Cytoskeleton</location>
    </subcellularLocation>
</comment>
<dbReference type="InterPro" id="IPR027640">
    <property type="entry name" value="Kinesin-like_fam"/>
</dbReference>
<dbReference type="SUPFAM" id="SSF52540">
    <property type="entry name" value="P-loop containing nucleoside triphosphate hydrolases"/>
    <property type="match status" value="1"/>
</dbReference>
<dbReference type="GO" id="GO:0007018">
    <property type="term" value="P:microtubule-based movement"/>
    <property type="evidence" value="ECO:0007669"/>
    <property type="project" value="InterPro"/>
</dbReference>
<organism evidence="10 11">
    <name type="scientific">Loxia curvirostra</name>
    <name type="common">Red crossbill</name>
    <dbReference type="NCBI Taxonomy" id="64802"/>
    <lineage>
        <taxon>Eukaryota</taxon>
        <taxon>Metazoa</taxon>
        <taxon>Chordata</taxon>
        <taxon>Craniata</taxon>
        <taxon>Vertebrata</taxon>
        <taxon>Euteleostomi</taxon>
        <taxon>Archelosauria</taxon>
        <taxon>Archosauria</taxon>
        <taxon>Dinosauria</taxon>
        <taxon>Saurischia</taxon>
        <taxon>Theropoda</taxon>
        <taxon>Coelurosauria</taxon>
        <taxon>Aves</taxon>
        <taxon>Neognathae</taxon>
        <taxon>Neoaves</taxon>
        <taxon>Telluraves</taxon>
        <taxon>Australaves</taxon>
        <taxon>Passeriformes</taxon>
        <taxon>Passeroidea</taxon>
        <taxon>Fringillidae</taxon>
        <taxon>Carduelinae</taxon>
        <taxon>Loxia</taxon>
    </lineage>
</organism>
<evidence type="ECO:0000256" key="8">
    <source>
        <dbReference type="SAM" id="MobiDB-lite"/>
    </source>
</evidence>
<keyword evidence="6" id="KW-0963">Cytoplasm</keyword>
<dbReference type="EMBL" id="VZSM01005072">
    <property type="protein sequence ID" value="NWZ00025.1"/>
    <property type="molecule type" value="Genomic_DNA"/>
</dbReference>
<evidence type="ECO:0000256" key="1">
    <source>
        <dbReference type="ARBA" id="ARBA00004245"/>
    </source>
</evidence>
<dbReference type="InterPro" id="IPR036961">
    <property type="entry name" value="Kinesin_motor_dom_sf"/>
</dbReference>